<reference evidence="3" key="1">
    <citation type="journal article" date="2020" name="Nature">
        <title>Giant virus diversity and host interactions through global metagenomics.</title>
        <authorList>
            <person name="Schulz F."/>
            <person name="Roux S."/>
            <person name="Paez-Espino D."/>
            <person name="Jungbluth S."/>
            <person name="Walsh D.A."/>
            <person name="Denef V.J."/>
            <person name="McMahon K.D."/>
            <person name="Konstantinidis K.T."/>
            <person name="Eloe-Fadrosh E.A."/>
            <person name="Kyrpides N.C."/>
            <person name="Woyke T."/>
        </authorList>
    </citation>
    <scope>NUCLEOTIDE SEQUENCE</scope>
    <source>
        <strain evidence="3">GVMAG-M-3300024336-7</strain>
    </source>
</reference>
<dbReference type="EMBL" id="MN740267">
    <property type="protein sequence ID" value="QHT96785.1"/>
    <property type="molecule type" value="Genomic_DNA"/>
</dbReference>
<accession>A0A6C0IWH7</accession>
<keyword evidence="2" id="KW-1133">Transmembrane helix</keyword>
<keyword evidence="2" id="KW-0472">Membrane</keyword>
<feature type="transmembrane region" description="Helical" evidence="2">
    <location>
        <begin position="52"/>
        <end position="70"/>
    </location>
</feature>
<evidence type="ECO:0000313" key="3">
    <source>
        <dbReference type="EMBL" id="QHT96785.1"/>
    </source>
</evidence>
<organism evidence="3">
    <name type="scientific">viral metagenome</name>
    <dbReference type="NCBI Taxonomy" id="1070528"/>
    <lineage>
        <taxon>unclassified sequences</taxon>
        <taxon>metagenomes</taxon>
        <taxon>organismal metagenomes</taxon>
    </lineage>
</organism>
<feature type="compositionally biased region" description="Acidic residues" evidence="1">
    <location>
        <begin position="127"/>
        <end position="181"/>
    </location>
</feature>
<feature type="compositionally biased region" description="Acidic residues" evidence="1">
    <location>
        <begin position="110"/>
        <end position="119"/>
    </location>
</feature>
<evidence type="ECO:0000256" key="1">
    <source>
        <dbReference type="SAM" id="MobiDB-lite"/>
    </source>
</evidence>
<feature type="region of interest" description="Disordered" evidence="1">
    <location>
        <begin position="106"/>
        <end position="198"/>
    </location>
</feature>
<name>A0A6C0IWH7_9ZZZZ</name>
<protein>
    <submittedName>
        <fullName evidence="3">Uncharacterized protein</fullName>
    </submittedName>
</protein>
<proteinExistence type="predicted"/>
<sequence>MSDQHSLLDYSISPDKITKTPPISSVVGTLAHPRLDEEANANSFARTYGPGIFFGLIIIAIVITLIYWLITKRQNDNKPIMITHTTKKSPKIKEIKDKKIKAIKDKDEGYVVDEEDEEEDKKSEVIPEVDEEEVDEEEVDEEVDEEEVDEEEVDEEEVDEEEVDDDEEDEEEGDEEDEEEPAMTRAELRSMLSKKRQG</sequence>
<evidence type="ECO:0000256" key="2">
    <source>
        <dbReference type="SAM" id="Phobius"/>
    </source>
</evidence>
<keyword evidence="2" id="KW-0812">Transmembrane</keyword>
<dbReference type="AlphaFoldDB" id="A0A6C0IWH7"/>